<protein>
    <recommendedName>
        <fullName evidence="3">Major facilitator superfamily (MFS) profile domain-containing protein</fullName>
    </recommendedName>
</protein>
<evidence type="ECO:0008006" key="3">
    <source>
        <dbReference type="Google" id="ProtNLM"/>
    </source>
</evidence>
<dbReference type="RefSeq" id="XP_013311504.1">
    <property type="nucleotide sequence ID" value="XM_013456050.1"/>
</dbReference>
<evidence type="ECO:0000313" key="2">
    <source>
        <dbReference type="Proteomes" id="UP000054342"/>
    </source>
</evidence>
<keyword evidence="2" id="KW-1185">Reference proteome</keyword>
<dbReference type="OrthoDB" id="6612291at2759"/>
<reference evidence="1 2" key="1">
    <citation type="submission" date="2015-01" db="EMBL/GenBank/DDBJ databases">
        <title>The Genome Sequence of Exophiala xenobiotica CBS118157.</title>
        <authorList>
            <consortium name="The Broad Institute Genomics Platform"/>
            <person name="Cuomo C."/>
            <person name="de Hoog S."/>
            <person name="Gorbushina A."/>
            <person name="Stielow B."/>
            <person name="Teixiera M."/>
            <person name="Abouelleil A."/>
            <person name="Chapman S.B."/>
            <person name="Priest M."/>
            <person name="Young S.K."/>
            <person name="Wortman J."/>
            <person name="Nusbaum C."/>
            <person name="Birren B."/>
        </authorList>
    </citation>
    <scope>NUCLEOTIDE SEQUENCE [LARGE SCALE GENOMIC DNA]</scope>
    <source>
        <strain evidence="1 2">CBS 118157</strain>
    </source>
</reference>
<dbReference type="STRING" id="348802.A0A0D2E881"/>
<evidence type="ECO:0000313" key="1">
    <source>
        <dbReference type="EMBL" id="KIW50920.1"/>
    </source>
</evidence>
<proteinExistence type="predicted"/>
<dbReference type="Proteomes" id="UP000054342">
    <property type="component" value="Unassembled WGS sequence"/>
</dbReference>
<dbReference type="GeneID" id="25331605"/>
<gene>
    <name evidence="1" type="ORF">PV05_09697</name>
</gene>
<organism evidence="1 2">
    <name type="scientific">Exophiala xenobiotica</name>
    <dbReference type="NCBI Taxonomy" id="348802"/>
    <lineage>
        <taxon>Eukaryota</taxon>
        <taxon>Fungi</taxon>
        <taxon>Dikarya</taxon>
        <taxon>Ascomycota</taxon>
        <taxon>Pezizomycotina</taxon>
        <taxon>Eurotiomycetes</taxon>
        <taxon>Chaetothyriomycetidae</taxon>
        <taxon>Chaetothyriales</taxon>
        <taxon>Herpotrichiellaceae</taxon>
        <taxon>Exophiala</taxon>
    </lineage>
</organism>
<dbReference type="AlphaFoldDB" id="A0A0D2E881"/>
<dbReference type="EMBL" id="KN847322">
    <property type="protein sequence ID" value="KIW50920.1"/>
    <property type="molecule type" value="Genomic_DNA"/>
</dbReference>
<name>A0A0D2E881_9EURO</name>
<accession>A0A0D2E881</accession>
<sequence>MEKAEGTQTLQQELLSDAQDATNKEHELTFFQAIKLYPKAVGWSVLMSTALVMDGYDTKLIGSLFAQPAFQQTYRKASIERQIPDSGAVAIRP</sequence>
<dbReference type="HOGENOM" id="CLU_2399704_0_0_1"/>